<feature type="active site" evidence="3">
    <location>
        <position position="46"/>
    </location>
</feature>
<gene>
    <name evidence="4" type="ORF">G3569_13820</name>
</gene>
<sequence length="259" mass="29375">MRLDIYQVDAFATKLFEGNPAAVCPLEEWLSDAQMQQIAMENNLSETAFFVENENGFHLRWFTPTTEVDLCGHATLATSHVIFEHFNYPQKEIHFDCRSGELVVQKEQDRLVMNFPAAKLEEADVPDFLEEAVGVPCQELYRDTDYLYVVENEQQVHNLNPDIRLLAKADVRGIIVTASGEEVDFVSRFFAPNAGVDEDPVTGSAHTMLTPYWSKRLEKNELIARQVSQRGGTVYCQQMGDRVQLAGEACTYMQGEIQL</sequence>
<organism evidence="4 5">
    <name type="scientific">Fodinibius halophilus</name>
    <dbReference type="NCBI Taxonomy" id="1736908"/>
    <lineage>
        <taxon>Bacteria</taxon>
        <taxon>Pseudomonadati</taxon>
        <taxon>Balneolota</taxon>
        <taxon>Balneolia</taxon>
        <taxon>Balneolales</taxon>
        <taxon>Balneolaceae</taxon>
        <taxon>Fodinibius</taxon>
    </lineage>
</organism>
<dbReference type="Proteomes" id="UP000479132">
    <property type="component" value="Unassembled WGS sequence"/>
</dbReference>
<dbReference type="GO" id="GO:0005737">
    <property type="term" value="C:cytoplasm"/>
    <property type="evidence" value="ECO:0007669"/>
    <property type="project" value="TreeGrafter"/>
</dbReference>
<name>A0A6M1TH44_9BACT</name>
<evidence type="ECO:0000256" key="2">
    <source>
        <dbReference type="ARBA" id="ARBA00023235"/>
    </source>
</evidence>
<reference evidence="4 5" key="1">
    <citation type="submission" date="2020-02" db="EMBL/GenBank/DDBJ databases">
        <title>Aliifodinibius halophilus 2W32, complete genome.</title>
        <authorList>
            <person name="Li Y."/>
            <person name="Wu S."/>
        </authorList>
    </citation>
    <scope>NUCLEOTIDE SEQUENCE [LARGE SCALE GENOMIC DNA]</scope>
    <source>
        <strain evidence="4 5">2W32</strain>
    </source>
</reference>
<dbReference type="Gene3D" id="3.10.310.10">
    <property type="entry name" value="Diaminopimelate Epimerase, Chain A, domain 1"/>
    <property type="match status" value="2"/>
</dbReference>
<dbReference type="AlphaFoldDB" id="A0A6M1TH44"/>
<comment type="caution">
    <text evidence="4">The sequence shown here is derived from an EMBL/GenBank/DDBJ whole genome shotgun (WGS) entry which is preliminary data.</text>
</comment>
<evidence type="ECO:0000313" key="4">
    <source>
        <dbReference type="EMBL" id="NGP89432.1"/>
    </source>
</evidence>
<dbReference type="RefSeq" id="WP_165270166.1">
    <property type="nucleotide sequence ID" value="NZ_JAALLS010000019.1"/>
</dbReference>
<evidence type="ECO:0000256" key="3">
    <source>
        <dbReference type="PIRSR" id="PIRSR016184-1"/>
    </source>
</evidence>
<dbReference type="Pfam" id="PF02567">
    <property type="entry name" value="PhzC-PhzF"/>
    <property type="match status" value="1"/>
</dbReference>
<protein>
    <submittedName>
        <fullName evidence="4">PhzF family phenazine biosynthesis protein</fullName>
    </submittedName>
</protein>
<comment type="similarity">
    <text evidence="1">Belongs to the PhzF family.</text>
</comment>
<proteinExistence type="inferred from homology"/>
<dbReference type="GO" id="GO:0016853">
    <property type="term" value="F:isomerase activity"/>
    <property type="evidence" value="ECO:0007669"/>
    <property type="project" value="UniProtKB-KW"/>
</dbReference>
<keyword evidence="5" id="KW-1185">Reference proteome</keyword>
<dbReference type="PANTHER" id="PTHR13774:SF17">
    <property type="entry name" value="PHENAZINE BIOSYNTHESIS-LIKE DOMAIN-CONTAINING PROTEIN"/>
    <property type="match status" value="1"/>
</dbReference>
<dbReference type="NCBIfam" id="TIGR00654">
    <property type="entry name" value="PhzF_family"/>
    <property type="match status" value="1"/>
</dbReference>
<evidence type="ECO:0000313" key="5">
    <source>
        <dbReference type="Proteomes" id="UP000479132"/>
    </source>
</evidence>
<accession>A0A6M1TH44</accession>
<keyword evidence="2" id="KW-0413">Isomerase</keyword>
<dbReference type="InterPro" id="IPR003719">
    <property type="entry name" value="Phenazine_PhzF-like"/>
</dbReference>
<dbReference type="PANTHER" id="PTHR13774">
    <property type="entry name" value="PHENAZINE BIOSYNTHESIS PROTEIN"/>
    <property type="match status" value="1"/>
</dbReference>
<dbReference type="SUPFAM" id="SSF54506">
    <property type="entry name" value="Diaminopimelate epimerase-like"/>
    <property type="match status" value="1"/>
</dbReference>
<dbReference type="PIRSF" id="PIRSF016184">
    <property type="entry name" value="PhzC_PhzF"/>
    <property type="match status" value="1"/>
</dbReference>
<evidence type="ECO:0000256" key="1">
    <source>
        <dbReference type="ARBA" id="ARBA00008270"/>
    </source>
</evidence>
<dbReference type="EMBL" id="JAALLS010000019">
    <property type="protein sequence ID" value="NGP89432.1"/>
    <property type="molecule type" value="Genomic_DNA"/>
</dbReference>